<dbReference type="InterPro" id="IPR001245">
    <property type="entry name" value="Ser-Thr/Tyr_kinase_cat_dom"/>
</dbReference>
<keyword evidence="5 6" id="KW-0067">ATP-binding</keyword>
<dbReference type="InterPro" id="IPR017441">
    <property type="entry name" value="Protein_kinase_ATP_BS"/>
</dbReference>
<dbReference type="Gene3D" id="3.30.200.20">
    <property type="entry name" value="Phosphorylase Kinase, domain 1"/>
    <property type="match status" value="1"/>
</dbReference>
<keyword evidence="9" id="KW-1185">Reference proteome</keyword>
<keyword evidence="1" id="KW-0597">Phosphoprotein</keyword>
<dbReference type="PROSITE" id="PS00109">
    <property type="entry name" value="PROTEIN_KINASE_TYR"/>
    <property type="match status" value="1"/>
</dbReference>
<evidence type="ECO:0000256" key="1">
    <source>
        <dbReference type="ARBA" id="ARBA00022553"/>
    </source>
</evidence>
<evidence type="ECO:0000256" key="5">
    <source>
        <dbReference type="ARBA" id="ARBA00022840"/>
    </source>
</evidence>
<keyword evidence="2" id="KW-0808">Transferase</keyword>
<dbReference type="InterPro" id="IPR052101">
    <property type="entry name" value="Plant_StressResp_Kinase"/>
</dbReference>
<evidence type="ECO:0000313" key="9">
    <source>
        <dbReference type="Proteomes" id="UP000636709"/>
    </source>
</evidence>
<dbReference type="PROSITE" id="PS00107">
    <property type="entry name" value="PROTEIN_KINASE_ATP"/>
    <property type="match status" value="1"/>
</dbReference>
<feature type="binding site" evidence="6">
    <location>
        <position position="110"/>
    </location>
    <ligand>
        <name>ATP</name>
        <dbReference type="ChEBI" id="CHEBI:30616"/>
    </ligand>
</feature>
<dbReference type="Pfam" id="PF07714">
    <property type="entry name" value="PK_Tyr_Ser-Thr"/>
    <property type="match status" value="2"/>
</dbReference>
<dbReference type="OrthoDB" id="4062651at2759"/>
<dbReference type="PANTHER" id="PTHR47983">
    <property type="entry name" value="PTO-INTERACTING PROTEIN 1-LIKE"/>
    <property type="match status" value="1"/>
</dbReference>
<protein>
    <recommendedName>
        <fullName evidence="7">Protein kinase domain-containing protein</fullName>
    </recommendedName>
</protein>
<evidence type="ECO:0000313" key="8">
    <source>
        <dbReference type="EMBL" id="KAF8703538.1"/>
    </source>
</evidence>
<dbReference type="AlphaFoldDB" id="A0A835BP57"/>
<reference evidence="8" key="1">
    <citation type="submission" date="2020-07" db="EMBL/GenBank/DDBJ databases">
        <title>Genome sequence and genetic diversity analysis of an under-domesticated orphan crop, white fonio (Digitaria exilis).</title>
        <authorList>
            <person name="Bennetzen J.L."/>
            <person name="Chen S."/>
            <person name="Ma X."/>
            <person name="Wang X."/>
            <person name="Yssel A.E.J."/>
            <person name="Chaluvadi S.R."/>
            <person name="Johnson M."/>
            <person name="Gangashetty P."/>
            <person name="Hamidou F."/>
            <person name="Sanogo M.D."/>
            <person name="Zwaenepoel A."/>
            <person name="Wallace J."/>
            <person name="Van De Peer Y."/>
            <person name="Van Deynze A."/>
        </authorList>
    </citation>
    <scope>NUCLEOTIDE SEQUENCE</scope>
    <source>
        <tissue evidence="8">Leaves</tissue>
    </source>
</reference>
<dbReference type="GO" id="GO:0005524">
    <property type="term" value="F:ATP binding"/>
    <property type="evidence" value="ECO:0007669"/>
    <property type="project" value="UniProtKB-UniRule"/>
</dbReference>
<evidence type="ECO:0000256" key="3">
    <source>
        <dbReference type="ARBA" id="ARBA00022741"/>
    </source>
</evidence>
<dbReference type="SUPFAM" id="SSF56112">
    <property type="entry name" value="Protein kinase-like (PK-like)"/>
    <property type="match status" value="1"/>
</dbReference>
<dbReference type="InterPro" id="IPR011009">
    <property type="entry name" value="Kinase-like_dom_sf"/>
</dbReference>
<evidence type="ECO:0000259" key="7">
    <source>
        <dbReference type="PROSITE" id="PS50011"/>
    </source>
</evidence>
<dbReference type="Proteomes" id="UP000636709">
    <property type="component" value="Unassembled WGS sequence"/>
</dbReference>
<accession>A0A835BP57</accession>
<dbReference type="GO" id="GO:0004672">
    <property type="term" value="F:protein kinase activity"/>
    <property type="evidence" value="ECO:0007669"/>
    <property type="project" value="InterPro"/>
</dbReference>
<dbReference type="EMBL" id="JACEFO010001778">
    <property type="protein sequence ID" value="KAF8703538.1"/>
    <property type="molecule type" value="Genomic_DNA"/>
</dbReference>
<comment type="caution">
    <text evidence="8">The sequence shown here is derived from an EMBL/GenBank/DDBJ whole genome shotgun (WGS) entry which is preliminary data.</text>
</comment>
<dbReference type="PANTHER" id="PTHR47983:SF32">
    <property type="entry name" value="PROTEIN KINASE DOMAIN-CONTAINING PROTEIN"/>
    <property type="match status" value="1"/>
</dbReference>
<dbReference type="Gene3D" id="1.10.510.10">
    <property type="entry name" value="Transferase(Phosphotransferase) domain 1"/>
    <property type="match status" value="1"/>
</dbReference>
<evidence type="ECO:0000256" key="2">
    <source>
        <dbReference type="ARBA" id="ARBA00022679"/>
    </source>
</evidence>
<proteinExistence type="predicted"/>
<evidence type="ECO:0000256" key="6">
    <source>
        <dbReference type="PROSITE-ProRule" id="PRU10141"/>
    </source>
</evidence>
<keyword evidence="4" id="KW-0418">Kinase</keyword>
<dbReference type="PROSITE" id="PS50011">
    <property type="entry name" value="PROTEIN_KINASE_DOM"/>
    <property type="match status" value="1"/>
</dbReference>
<evidence type="ECO:0000256" key="4">
    <source>
        <dbReference type="ARBA" id="ARBA00022777"/>
    </source>
</evidence>
<dbReference type="InterPro" id="IPR008266">
    <property type="entry name" value="Tyr_kinase_AS"/>
</dbReference>
<sequence>MGRWWESATKSVFGDAGEDGGSSVGCFPMIRRKLSRNSYAYPDDPEKRKGQGGAPAAAAEEVVTVEVPEVQLRELNEITASFSGERLIGQGSYAKVYKATLRSGRPAVVKRLEKPSRYASNAVFLRQLSVASRLNHDNFVRLLGYTISNDLRVLVYEYATMGTLYDVLHGTLSSAQPLFTHLPLAKLAALHAESLTDDGARDAGDREVLGQEAPEQGGGGRPVLSWIHRVNIALDAARGLEYLHEMVKPAVTHKDVRSTNVLLFEGFRAKVADYNMFSQAADMARLNRSEHTLGSFGYQAPEYVHFMVIVLLSRLLVWVSDGFVAWGWLFRYAMTGQMTDKSDVYSFGIVLLELLTGRKPLDRTLPQGQRSLVNWATPMLTEDRVQECIDPKLGDQYPPAGALKLGRIAVQCLQYDPAFRPSMGTVARVINYAVLRDQQGVV</sequence>
<organism evidence="8 9">
    <name type="scientific">Digitaria exilis</name>
    <dbReference type="NCBI Taxonomy" id="1010633"/>
    <lineage>
        <taxon>Eukaryota</taxon>
        <taxon>Viridiplantae</taxon>
        <taxon>Streptophyta</taxon>
        <taxon>Embryophyta</taxon>
        <taxon>Tracheophyta</taxon>
        <taxon>Spermatophyta</taxon>
        <taxon>Magnoliopsida</taxon>
        <taxon>Liliopsida</taxon>
        <taxon>Poales</taxon>
        <taxon>Poaceae</taxon>
        <taxon>PACMAD clade</taxon>
        <taxon>Panicoideae</taxon>
        <taxon>Panicodae</taxon>
        <taxon>Paniceae</taxon>
        <taxon>Anthephorinae</taxon>
        <taxon>Digitaria</taxon>
    </lineage>
</organism>
<name>A0A835BP57_9POAL</name>
<feature type="domain" description="Protein kinase" evidence="7">
    <location>
        <begin position="82"/>
        <end position="435"/>
    </location>
</feature>
<keyword evidence="3 6" id="KW-0547">Nucleotide-binding</keyword>
<dbReference type="InterPro" id="IPR000719">
    <property type="entry name" value="Prot_kinase_dom"/>
</dbReference>
<gene>
    <name evidence="8" type="ORF">HU200_032352</name>
</gene>